<organism evidence="1 2">
    <name type="scientific">Epilithonimonas zeae</name>
    <dbReference type="NCBI Taxonomy" id="1416779"/>
    <lineage>
        <taxon>Bacteria</taxon>
        <taxon>Pseudomonadati</taxon>
        <taxon>Bacteroidota</taxon>
        <taxon>Flavobacteriia</taxon>
        <taxon>Flavobacteriales</taxon>
        <taxon>Weeksellaceae</taxon>
        <taxon>Chryseobacterium group</taxon>
        <taxon>Epilithonimonas</taxon>
    </lineage>
</organism>
<reference evidence="2" key="1">
    <citation type="submission" date="2016-11" db="EMBL/GenBank/DDBJ databases">
        <authorList>
            <person name="Varghese N."/>
            <person name="Submissions S."/>
        </authorList>
    </citation>
    <scope>NUCLEOTIDE SEQUENCE [LARGE SCALE GENOMIC DNA]</scope>
    <source>
        <strain evidence="2">DSM 27623</strain>
    </source>
</reference>
<dbReference type="STRING" id="1416779.SAMN05444409_1742"/>
<dbReference type="PROSITE" id="PS51257">
    <property type="entry name" value="PROKAR_LIPOPROTEIN"/>
    <property type="match status" value="1"/>
</dbReference>
<evidence type="ECO:0000313" key="2">
    <source>
        <dbReference type="Proteomes" id="UP000185207"/>
    </source>
</evidence>
<evidence type="ECO:0008006" key="3">
    <source>
        <dbReference type="Google" id="ProtNLM"/>
    </source>
</evidence>
<dbReference type="OrthoDB" id="1255125at2"/>
<dbReference type="EMBL" id="FSRK01000001">
    <property type="protein sequence ID" value="SIO04579.1"/>
    <property type="molecule type" value="Genomic_DNA"/>
</dbReference>
<proteinExistence type="predicted"/>
<dbReference type="Proteomes" id="UP000185207">
    <property type="component" value="Unassembled WGS sequence"/>
</dbReference>
<protein>
    <recommendedName>
        <fullName evidence="3">Lipoprotein</fullName>
    </recommendedName>
</protein>
<gene>
    <name evidence="1" type="ORF">SAMN05444409_1742</name>
</gene>
<dbReference type="AlphaFoldDB" id="A0A1N6GAK2"/>
<evidence type="ECO:0000313" key="1">
    <source>
        <dbReference type="EMBL" id="SIO04579.1"/>
    </source>
</evidence>
<sequence>MKKILFILISIVSLLTACETKESDKDLQRIVFDAGDLKFISTSMNTIKGTSSALYGNQEALTSLQEEKSLPLNGSILKLVTWKYHDNPQYIGGTITGELLSIETLETDKNGNINYQLKDDSKTKHNSLNRDNRIKYIMSYKPVTRP</sequence>
<dbReference type="RefSeq" id="WP_074234724.1">
    <property type="nucleotide sequence ID" value="NZ_FSRK01000001.1"/>
</dbReference>
<accession>A0A1N6GAK2</accession>
<name>A0A1N6GAK2_9FLAO</name>
<keyword evidence="2" id="KW-1185">Reference proteome</keyword>